<organism evidence="5">
    <name type="scientific">Streptomyces sp. NBC_00148</name>
    <dbReference type="NCBI Taxonomy" id="2903626"/>
    <lineage>
        <taxon>Bacteria</taxon>
        <taxon>Bacillati</taxon>
        <taxon>Actinomycetota</taxon>
        <taxon>Actinomycetes</taxon>
        <taxon>Kitasatosporales</taxon>
        <taxon>Streptomycetaceae</taxon>
        <taxon>Streptomyces</taxon>
    </lineage>
</organism>
<dbReference type="InterPro" id="IPR046335">
    <property type="entry name" value="LacI/GalR-like_sensor"/>
</dbReference>
<dbReference type="SUPFAM" id="SSF53822">
    <property type="entry name" value="Periplasmic binding protein-like I"/>
    <property type="match status" value="1"/>
</dbReference>
<feature type="domain" description="HTH lacI-type" evidence="4">
    <location>
        <begin position="30"/>
        <end position="84"/>
    </location>
</feature>
<gene>
    <name evidence="5" type="ORF">OG222_35305</name>
</gene>
<dbReference type="AlphaFoldDB" id="A0AAU1M5H8"/>
<evidence type="ECO:0000256" key="2">
    <source>
        <dbReference type="ARBA" id="ARBA00023125"/>
    </source>
</evidence>
<dbReference type="Gene3D" id="1.10.260.40">
    <property type="entry name" value="lambda repressor-like DNA-binding domains"/>
    <property type="match status" value="1"/>
</dbReference>
<evidence type="ECO:0000256" key="1">
    <source>
        <dbReference type="ARBA" id="ARBA00023015"/>
    </source>
</evidence>
<proteinExistence type="predicted"/>
<dbReference type="GO" id="GO:0003700">
    <property type="term" value="F:DNA-binding transcription factor activity"/>
    <property type="evidence" value="ECO:0007669"/>
    <property type="project" value="TreeGrafter"/>
</dbReference>
<dbReference type="InterPro" id="IPR028082">
    <property type="entry name" value="Peripla_BP_I"/>
</dbReference>
<dbReference type="Pfam" id="PF13377">
    <property type="entry name" value="Peripla_BP_3"/>
    <property type="match status" value="1"/>
</dbReference>
<evidence type="ECO:0000313" key="5">
    <source>
        <dbReference type="EMBL" id="WTQ78702.1"/>
    </source>
</evidence>
<dbReference type="EMBL" id="CP108169">
    <property type="protein sequence ID" value="WTQ78702.1"/>
    <property type="molecule type" value="Genomic_DNA"/>
</dbReference>
<keyword evidence="3" id="KW-0804">Transcription</keyword>
<keyword evidence="1" id="KW-0805">Transcription regulation</keyword>
<evidence type="ECO:0000256" key="3">
    <source>
        <dbReference type="ARBA" id="ARBA00023163"/>
    </source>
</evidence>
<sequence>MQGVCTAYVYWTGGAVGRLRVATRREPMGITSHDVAKLAGVSQPTVSRALRDDPRVSRATREKVRRAAEALNYVPSEAGRTLSTSATRRVGVIVTDLTNPFYPHVIAPLHDELSSLGYRMMLITERSDEAVAEEKLLDQSMDGVVLATATTDSRLPAQLDRRGMPYVFLNRDTGRSDDFASVVDNEGGGRLVARELAALGHRRVAGIFGSANTTTGRERELGFRLALAEAGVGLPESRVVRGAFEYETGYSALPALLDADEPPTAVFCGNDVVAIGVLNAALAAGVRVPEDLTVIGFDDLPMAAWEVFRLTTVRHDLRELSRQAARLLVRRIAKEVDPAGERLVLPTEFVPRATHARAR</sequence>
<dbReference type="PROSITE" id="PS50932">
    <property type="entry name" value="HTH_LACI_2"/>
    <property type="match status" value="1"/>
</dbReference>
<dbReference type="CDD" id="cd01392">
    <property type="entry name" value="HTH_LacI"/>
    <property type="match status" value="1"/>
</dbReference>
<dbReference type="CDD" id="cd06278">
    <property type="entry name" value="PBP1_LacI-like"/>
    <property type="match status" value="1"/>
</dbReference>
<evidence type="ECO:0000259" key="4">
    <source>
        <dbReference type="PROSITE" id="PS50932"/>
    </source>
</evidence>
<accession>A0AAU1M5H8</accession>
<reference evidence="5" key="1">
    <citation type="submission" date="2022-10" db="EMBL/GenBank/DDBJ databases">
        <title>The complete genomes of actinobacterial strains from the NBC collection.</title>
        <authorList>
            <person name="Joergensen T.S."/>
            <person name="Alvarez Arevalo M."/>
            <person name="Sterndorff E.B."/>
            <person name="Faurdal D."/>
            <person name="Vuksanovic O."/>
            <person name="Mourched A.-S."/>
            <person name="Charusanti P."/>
            <person name="Shaw S."/>
            <person name="Blin K."/>
            <person name="Weber T."/>
        </authorList>
    </citation>
    <scope>NUCLEOTIDE SEQUENCE</scope>
    <source>
        <strain evidence="5">NBC_00148</strain>
    </source>
</reference>
<name>A0AAU1M5H8_9ACTN</name>
<protein>
    <submittedName>
        <fullName evidence="5">LacI family transcriptional regulator</fullName>
    </submittedName>
</protein>
<dbReference type="GO" id="GO:0000976">
    <property type="term" value="F:transcription cis-regulatory region binding"/>
    <property type="evidence" value="ECO:0007669"/>
    <property type="project" value="TreeGrafter"/>
</dbReference>
<dbReference type="PANTHER" id="PTHR30146">
    <property type="entry name" value="LACI-RELATED TRANSCRIPTIONAL REPRESSOR"/>
    <property type="match status" value="1"/>
</dbReference>
<dbReference type="InterPro" id="IPR000843">
    <property type="entry name" value="HTH_LacI"/>
</dbReference>
<dbReference type="Pfam" id="PF00356">
    <property type="entry name" value="LacI"/>
    <property type="match status" value="1"/>
</dbReference>
<dbReference type="PANTHER" id="PTHR30146:SF109">
    <property type="entry name" value="HTH-TYPE TRANSCRIPTIONAL REGULATOR GALS"/>
    <property type="match status" value="1"/>
</dbReference>
<keyword evidence="2" id="KW-0238">DNA-binding</keyword>
<dbReference type="SUPFAM" id="SSF47413">
    <property type="entry name" value="lambda repressor-like DNA-binding domains"/>
    <property type="match status" value="1"/>
</dbReference>
<dbReference type="Gene3D" id="3.40.50.2300">
    <property type="match status" value="2"/>
</dbReference>
<dbReference type="InterPro" id="IPR010982">
    <property type="entry name" value="Lambda_DNA-bd_dom_sf"/>
</dbReference>
<dbReference type="SMART" id="SM00354">
    <property type="entry name" value="HTH_LACI"/>
    <property type="match status" value="1"/>
</dbReference>